<keyword evidence="2" id="KW-1185">Reference proteome</keyword>
<evidence type="ECO:0000313" key="1">
    <source>
        <dbReference type="EMBL" id="WNC72162.1"/>
    </source>
</evidence>
<organism evidence="1 2">
    <name type="scientific">Thalassotalea psychrophila</name>
    <dbReference type="NCBI Taxonomy" id="3065647"/>
    <lineage>
        <taxon>Bacteria</taxon>
        <taxon>Pseudomonadati</taxon>
        <taxon>Pseudomonadota</taxon>
        <taxon>Gammaproteobacteria</taxon>
        <taxon>Alteromonadales</taxon>
        <taxon>Colwelliaceae</taxon>
        <taxon>Thalassotalea</taxon>
    </lineage>
</organism>
<evidence type="ECO:0000313" key="2">
    <source>
        <dbReference type="Proteomes" id="UP001258994"/>
    </source>
</evidence>
<proteinExistence type="predicted"/>
<sequence length="228" mass="26291">MDKALLDKIVPLTAIQKQHFKIMDQGQYQYHLNGESTDIQEPWQILENGNLQIVRSVRYSEKYRVKLSVVAHISDGNQVVDISYSEGDSPDINAEYRIDGQGNWKVTQSHPGDIFQQHGCVEGLVIFPLLRIFSGTMLQDCKIDNGQQKQVLVPDIRLATRYNDKLKPSFDLRKTKSLGTNGKGKKLSFTSEHYQEDQAEFYLNKLGQLSQYCWQQKPDVHWQVYLVK</sequence>
<reference evidence="2" key="1">
    <citation type="submission" date="2023-09" db="EMBL/GenBank/DDBJ databases">
        <authorList>
            <person name="Li S."/>
            <person name="Li X."/>
            <person name="Zhang C."/>
            <person name="Zhao Z."/>
        </authorList>
    </citation>
    <scope>NUCLEOTIDE SEQUENCE [LARGE SCALE GENOMIC DNA]</scope>
    <source>
        <strain evidence="2">SQ149</strain>
    </source>
</reference>
<protein>
    <submittedName>
        <fullName evidence="1">Uncharacterized protein</fullName>
    </submittedName>
</protein>
<gene>
    <name evidence="1" type="ORF">RGQ13_18880</name>
</gene>
<name>A0ABY9TTL9_9GAMM</name>
<dbReference type="Proteomes" id="UP001258994">
    <property type="component" value="Chromosome"/>
</dbReference>
<dbReference type="RefSeq" id="WP_348391281.1">
    <property type="nucleotide sequence ID" value="NZ_CP134145.1"/>
</dbReference>
<accession>A0ABY9TTL9</accession>
<dbReference type="EMBL" id="CP134145">
    <property type="protein sequence ID" value="WNC72162.1"/>
    <property type="molecule type" value="Genomic_DNA"/>
</dbReference>